<dbReference type="Gene3D" id="1.10.1040.10">
    <property type="entry name" value="N-(1-d-carboxylethyl)-l-norvaline Dehydrogenase, domain 2"/>
    <property type="match status" value="1"/>
</dbReference>
<evidence type="ECO:0000256" key="3">
    <source>
        <dbReference type="PIRSR" id="PIRSR000103-1"/>
    </source>
</evidence>
<accession>A0A932I220</accession>
<feature type="active site" evidence="3">
    <location>
        <position position="173"/>
    </location>
</feature>
<evidence type="ECO:0000259" key="4">
    <source>
        <dbReference type="Pfam" id="PF03446"/>
    </source>
</evidence>
<evidence type="ECO:0000256" key="1">
    <source>
        <dbReference type="ARBA" id="ARBA00023002"/>
    </source>
</evidence>
<dbReference type="AlphaFoldDB" id="A0A932I220"/>
<dbReference type="Pfam" id="PF14833">
    <property type="entry name" value="NAD_binding_11"/>
    <property type="match status" value="1"/>
</dbReference>
<evidence type="ECO:0000256" key="2">
    <source>
        <dbReference type="ARBA" id="ARBA00023027"/>
    </source>
</evidence>
<dbReference type="GO" id="GO:0016491">
    <property type="term" value="F:oxidoreductase activity"/>
    <property type="evidence" value="ECO:0007669"/>
    <property type="project" value="UniProtKB-KW"/>
</dbReference>
<dbReference type="GO" id="GO:0050661">
    <property type="term" value="F:NADP binding"/>
    <property type="evidence" value="ECO:0007669"/>
    <property type="project" value="InterPro"/>
</dbReference>
<dbReference type="InterPro" id="IPR006115">
    <property type="entry name" value="6PGDH_NADP-bd"/>
</dbReference>
<dbReference type="PANTHER" id="PTHR43060">
    <property type="entry name" value="3-HYDROXYISOBUTYRATE DEHYDROGENASE-LIKE 1, MITOCHONDRIAL-RELATED"/>
    <property type="match status" value="1"/>
</dbReference>
<keyword evidence="1" id="KW-0560">Oxidoreductase</keyword>
<evidence type="ECO:0000313" key="6">
    <source>
        <dbReference type="EMBL" id="MBI3129562.1"/>
    </source>
</evidence>
<dbReference type="InterPro" id="IPR036291">
    <property type="entry name" value="NAD(P)-bd_dom_sf"/>
</dbReference>
<protein>
    <submittedName>
        <fullName evidence="6">NAD(P)-dependent oxidoreductase</fullName>
    </submittedName>
</protein>
<dbReference type="EMBL" id="JACPUR010000041">
    <property type="protein sequence ID" value="MBI3129562.1"/>
    <property type="molecule type" value="Genomic_DNA"/>
</dbReference>
<dbReference type="InterPro" id="IPR015815">
    <property type="entry name" value="HIBADH-related"/>
</dbReference>
<sequence>MSIKVGVVGLGVMGGAFAGHLLDAGYEVAGYDPAEAMYGKFQGKKLRRAASPADAARGADLVMTSLPNYTYVEKAVEGPGGVLEGIGREAVIADMSTVPPKFARAMAEKAQGKGVAWLDCPVSGVGKQAAVKDLVVMSSGPKAAFEKVKPAFDAIGKKTVYVGERNGMAAQLKLVVNLVLFINMAGAAEGLTLGLKAGLPADVMLDTLCSGAAASNVLQVRGKDMLAGNFPPSGPITIVMKDIDCIIGSAKDANSPTPLIGLLEHLYMSQRSKGREMEDGSSIFRIYKELANLS</sequence>
<name>A0A932I220_UNCTE</name>
<dbReference type="InterPro" id="IPR013328">
    <property type="entry name" value="6PGD_dom2"/>
</dbReference>
<dbReference type="PANTHER" id="PTHR43060:SF15">
    <property type="entry name" value="3-HYDROXYISOBUTYRATE DEHYDROGENASE-LIKE 1, MITOCHONDRIAL-RELATED"/>
    <property type="match status" value="1"/>
</dbReference>
<dbReference type="SUPFAM" id="SSF51735">
    <property type="entry name" value="NAD(P)-binding Rossmann-fold domains"/>
    <property type="match status" value="1"/>
</dbReference>
<reference evidence="6" key="1">
    <citation type="submission" date="2020-07" db="EMBL/GenBank/DDBJ databases">
        <title>Huge and variable diversity of episymbiotic CPR bacteria and DPANN archaea in groundwater ecosystems.</title>
        <authorList>
            <person name="He C.Y."/>
            <person name="Keren R."/>
            <person name="Whittaker M."/>
            <person name="Farag I.F."/>
            <person name="Doudna J."/>
            <person name="Cate J.H.D."/>
            <person name="Banfield J.F."/>
        </authorList>
    </citation>
    <scope>NUCLEOTIDE SEQUENCE</scope>
    <source>
        <strain evidence="6">NC_groundwater_763_Ag_S-0.2um_68_21</strain>
    </source>
</reference>
<evidence type="ECO:0000313" key="7">
    <source>
        <dbReference type="Proteomes" id="UP000782312"/>
    </source>
</evidence>
<gene>
    <name evidence="6" type="ORF">HYZ11_18290</name>
</gene>
<comment type="caution">
    <text evidence="6">The sequence shown here is derived from an EMBL/GenBank/DDBJ whole genome shotgun (WGS) entry which is preliminary data.</text>
</comment>
<feature type="domain" description="6-phosphogluconate dehydrogenase NADP-binding" evidence="4">
    <location>
        <begin position="4"/>
        <end position="163"/>
    </location>
</feature>
<feature type="domain" description="3-hydroxyisobutyrate dehydrogenase-like NAD-binding" evidence="5">
    <location>
        <begin position="167"/>
        <end position="286"/>
    </location>
</feature>
<evidence type="ECO:0000259" key="5">
    <source>
        <dbReference type="Pfam" id="PF14833"/>
    </source>
</evidence>
<dbReference type="Gene3D" id="3.40.50.720">
    <property type="entry name" value="NAD(P)-binding Rossmann-like Domain"/>
    <property type="match status" value="1"/>
</dbReference>
<organism evidence="6 7">
    <name type="scientific">Tectimicrobiota bacterium</name>
    <dbReference type="NCBI Taxonomy" id="2528274"/>
    <lineage>
        <taxon>Bacteria</taxon>
        <taxon>Pseudomonadati</taxon>
        <taxon>Nitrospinota/Tectimicrobiota group</taxon>
        <taxon>Candidatus Tectimicrobiota</taxon>
    </lineage>
</organism>
<dbReference type="PIRSF" id="PIRSF000103">
    <property type="entry name" value="HIBADH"/>
    <property type="match status" value="1"/>
</dbReference>
<dbReference type="Proteomes" id="UP000782312">
    <property type="component" value="Unassembled WGS sequence"/>
</dbReference>
<dbReference type="Pfam" id="PF03446">
    <property type="entry name" value="NAD_binding_2"/>
    <property type="match status" value="1"/>
</dbReference>
<dbReference type="GO" id="GO:0051287">
    <property type="term" value="F:NAD binding"/>
    <property type="evidence" value="ECO:0007669"/>
    <property type="project" value="InterPro"/>
</dbReference>
<keyword evidence="2" id="KW-0520">NAD</keyword>
<dbReference type="SUPFAM" id="SSF48179">
    <property type="entry name" value="6-phosphogluconate dehydrogenase C-terminal domain-like"/>
    <property type="match status" value="1"/>
</dbReference>
<dbReference type="InterPro" id="IPR029154">
    <property type="entry name" value="HIBADH-like_NADP-bd"/>
</dbReference>
<proteinExistence type="predicted"/>
<dbReference type="InterPro" id="IPR008927">
    <property type="entry name" value="6-PGluconate_DH-like_C_sf"/>
</dbReference>